<evidence type="ECO:0000256" key="2">
    <source>
        <dbReference type="SAM" id="Phobius"/>
    </source>
</evidence>
<evidence type="ECO:0008006" key="5">
    <source>
        <dbReference type="Google" id="ProtNLM"/>
    </source>
</evidence>
<feature type="transmembrane region" description="Helical" evidence="2">
    <location>
        <begin position="356"/>
        <end position="374"/>
    </location>
</feature>
<dbReference type="AlphaFoldDB" id="A0A3M6GEF4"/>
<feature type="transmembrane region" description="Helical" evidence="2">
    <location>
        <begin position="424"/>
        <end position="444"/>
    </location>
</feature>
<feature type="region of interest" description="Disordered" evidence="1">
    <location>
        <begin position="452"/>
        <end position="475"/>
    </location>
</feature>
<name>A0A3M6GEF4_PSEAJ</name>
<protein>
    <recommendedName>
        <fullName evidence="5">Transmembrane protein</fullName>
    </recommendedName>
</protein>
<dbReference type="Proteomes" id="UP000271531">
    <property type="component" value="Unassembled WGS sequence"/>
</dbReference>
<evidence type="ECO:0000256" key="1">
    <source>
        <dbReference type="SAM" id="MobiDB-lite"/>
    </source>
</evidence>
<accession>A0A3M6GEF4</accession>
<keyword evidence="2" id="KW-0472">Membrane</keyword>
<dbReference type="EMBL" id="RBVA01000785">
    <property type="protein sequence ID" value="RMV90596.1"/>
    <property type="molecule type" value="Genomic_DNA"/>
</dbReference>
<reference evidence="3 4" key="1">
    <citation type="submission" date="2018-08" db="EMBL/GenBank/DDBJ databases">
        <title>Recombination of ecologically and evolutionarily significant loci maintains genetic cohesion in the Pseudomonas syringae species complex.</title>
        <authorList>
            <person name="Dillon M."/>
            <person name="Thakur S."/>
            <person name="Almeida R.N.D."/>
            <person name="Weir B.S."/>
            <person name="Guttman D.S."/>
        </authorList>
    </citation>
    <scope>NUCLEOTIDE SEQUENCE [LARGE SCALE GENOMIC DNA]</scope>
    <source>
        <strain evidence="3 4">ICMP 4525</strain>
    </source>
</reference>
<evidence type="ECO:0000313" key="4">
    <source>
        <dbReference type="Proteomes" id="UP000271531"/>
    </source>
</evidence>
<keyword evidence="2" id="KW-1133">Transmembrane helix</keyword>
<organism evidence="3 4">
    <name type="scientific">Pseudomonas amygdali pv. tabaci</name>
    <name type="common">Pseudomonas syringae pv. tabaci</name>
    <dbReference type="NCBI Taxonomy" id="322"/>
    <lineage>
        <taxon>Bacteria</taxon>
        <taxon>Pseudomonadati</taxon>
        <taxon>Pseudomonadota</taxon>
        <taxon>Gammaproteobacteria</taxon>
        <taxon>Pseudomonadales</taxon>
        <taxon>Pseudomonadaceae</taxon>
        <taxon>Pseudomonas</taxon>
        <taxon>Pseudomonas amygdali</taxon>
    </lineage>
</organism>
<comment type="caution">
    <text evidence="3">The sequence shown here is derived from an EMBL/GenBank/DDBJ whole genome shotgun (WGS) entry which is preliminary data.</text>
</comment>
<proteinExistence type="predicted"/>
<sequence>MALSHLRLASLLNGLARNRQALISEGPTSIVVSDLLAGPTLEVVQAASEAGWMFTTVDSQGSRYDIDEVGADFEPFRITLEKHLPSEHSAADDLFIATEVGFRSFLRRGYSAPRWHLLGLTTAFSTRARVYCGWGESSALAQSPATKVPRLLVKEAATVRTVPEDVRHWLYAEGHILEPGDPFHMIWAAHALNYLSRCFANEIDTAGTLLTFKGPPKLNLTISQVADDVGELSLSEFEVVQDAAGWVFDNSREAEVKHILLSAEIARSGRADGDAGDYFKENLAAALDCAKIAYQMAVSEITKDTLKSLGDLRKAVTEETSKATDATRQATAAIATALTVGLGLIAARLTVQINPYLIAIVMSVAFGYTLMSVWSGRKFIQIQQTLRQEWQPKLYRYLSVDEFNKMVGDPISEVETLFSRVSGWGLATLGIIATAIVIFAFTYVPPTDSDISAPAAPRHQTEPKKAAPRTRPSMHHVDGGMTASLSFELLLWTPKSRV</sequence>
<keyword evidence="2" id="KW-0812">Transmembrane</keyword>
<gene>
    <name evidence="3" type="ORF">ALP03_200303</name>
</gene>
<evidence type="ECO:0000313" key="3">
    <source>
        <dbReference type="EMBL" id="RMV90596.1"/>
    </source>
</evidence>